<sequence>MIFSKLGRCFARSSSRSNSLLYGGGVRSAIVGGGIPRLPRITDGLVDGRLGVLRGYLAAIGAKNESNLWDLNHVLANPGIYRFFSSESPKNKKNFENFYPKEKKEIPKEDEQKSESKEDSNTDDHGNFQDTFMKQFQNLITPLLVIALFLSSFSLSPREQQQISFQEFKNKLLEPGLVDHIVVSNKSVAKVFVRSSPHNQTIEDDFHGPVSGTPSKGRGGQYKYYFNIGSVEAFEEKLEEAQEALGIDPHDFVPVTYVSEMVWYNELMRFAPTLLLLGTLMYMGRRMQGGLGVGGSGGKGARGIFNIGKAHVTKVDKNAKNKVYFRDVAGCDEAKQEIMEFVHFLKNPRKYEDLGAKIPKGALLVGPPGTGKTLLAKATAGESGVPFLSISGSDFMEMFVGVGPSRVRNLFQEARQCAPSIIFIDEIDAIGRARGRGGFSGANDERESTLNQLLVEMDGFGTTAGVVVIAGTNRPDILDKALLRPGRFDRQITIDKPDIKGRDQIFQVYLKKIKLDHEPSYYSQRLAALTPGFAGADIANVCNEAALIAARGENSQVTMEHFEAAIDRVIGGLEKKNKVISKLERRTVAYHESGHAVAGWFLEHAEPLLKVTIVPRGTAALGFAQYVPNENLLLTKEQLFDMTCMTLGGRAAEQVAMDFPCFLAL</sequence>
<proteinExistence type="predicted"/>
<keyword evidence="1" id="KW-0378">Hydrolase</keyword>
<comment type="caution">
    <text evidence="1">The sequence shown here is derived from an EMBL/GenBank/DDBJ whole genome shotgun (WGS) entry which is preliminary data.</text>
</comment>
<dbReference type="EMBL" id="CM039177">
    <property type="protein sequence ID" value="KAH9701339.1"/>
    <property type="molecule type" value="Genomic_DNA"/>
</dbReference>
<gene>
    <name evidence="1" type="ORF">KPL71_024958</name>
</gene>
<reference evidence="2" key="1">
    <citation type="journal article" date="2023" name="Hortic. Res.">
        <title>A chromosome-level phased genome enabling allele-level studies in sweet orange: a case study on citrus Huanglongbing tolerance.</title>
        <authorList>
            <person name="Wu B."/>
            <person name="Yu Q."/>
            <person name="Deng Z."/>
            <person name="Duan Y."/>
            <person name="Luo F."/>
            <person name="Gmitter F. Jr."/>
        </authorList>
    </citation>
    <scope>NUCLEOTIDE SEQUENCE [LARGE SCALE GENOMIC DNA]</scope>
    <source>
        <strain evidence="2">cv. Valencia</strain>
    </source>
</reference>
<organism evidence="1 2">
    <name type="scientific">Citrus sinensis</name>
    <name type="common">Sweet orange</name>
    <name type="synonym">Citrus aurantium var. sinensis</name>
    <dbReference type="NCBI Taxonomy" id="2711"/>
    <lineage>
        <taxon>Eukaryota</taxon>
        <taxon>Viridiplantae</taxon>
        <taxon>Streptophyta</taxon>
        <taxon>Embryophyta</taxon>
        <taxon>Tracheophyta</taxon>
        <taxon>Spermatophyta</taxon>
        <taxon>Magnoliopsida</taxon>
        <taxon>eudicotyledons</taxon>
        <taxon>Gunneridae</taxon>
        <taxon>Pentapetalae</taxon>
        <taxon>rosids</taxon>
        <taxon>malvids</taxon>
        <taxon>Sapindales</taxon>
        <taxon>Rutaceae</taxon>
        <taxon>Aurantioideae</taxon>
        <taxon>Citrus</taxon>
    </lineage>
</organism>
<evidence type="ECO:0000313" key="2">
    <source>
        <dbReference type="Proteomes" id="UP000829398"/>
    </source>
</evidence>
<evidence type="ECO:0000313" key="1">
    <source>
        <dbReference type="EMBL" id="KAH9701339.1"/>
    </source>
</evidence>
<keyword evidence="1" id="KW-0645">Protease</keyword>
<name>A0ACB8IWQ3_CITSI</name>
<dbReference type="Proteomes" id="UP000829398">
    <property type="component" value="Chromosome 8"/>
</dbReference>
<keyword evidence="1" id="KW-0482">Metalloprotease</keyword>
<accession>A0ACB8IWQ3</accession>
<protein>
    <submittedName>
        <fullName evidence="1">ATP-dependent zinc metalloprotease ftsh 10</fullName>
    </submittedName>
</protein>
<keyword evidence="2" id="KW-1185">Reference proteome</keyword>